<dbReference type="GO" id="GO:0032259">
    <property type="term" value="P:methylation"/>
    <property type="evidence" value="ECO:0007669"/>
    <property type="project" value="UniProtKB-KW"/>
</dbReference>
<dbReference type="EMBL" id="JALLAZ020000107">
    <property type="protein sequence ID" value="KAL3803632.1"/>
    <property type="molecule type" value="Genomic_DNA"/>
</dbReference>
<reference evidence="4 5" key="1">
    <citation type="submission" date="2024-10" db="EMBL/GenBank/DDBJ databases">
        <title>Updated reference genomes for cyclostephanoid diatoms.</title>
        <authorList>
            <person name="Roberts W.R."/>
            <person name="Alverson A.J."/>
        </authorList>
    </citation>
    <scope>NUCLEOTIDE SEQUENCE [LARGE SCALE GENOMIC DNA]</scope>
    <source>
        <strain evidence="4 5">AJA276-08</strain>
    </source>
</reference>
<dbReference type="GO" id="GO:0008168">
    <property type="term" value="F:methyltransferase activity"/>
    <property type="evidence" value="ECO:0007669"/>
    <property type="project" value="UniProtKB-KW"/>
</dbReference>
<evidence type="ECO:0000256" key="2">
    <source>
        <dbReference type="ARBA" id="ARBA00022679"/>
    </source>
</evidence>
<dbReference type="Gene3D" id="3.40.50.150">
    <property type="entry name" value="Vaccinia Virus protein VP39"/>
    <property type="match status" value="1"/>
</dbReference>
<gene>
    <name evidence="4" type="ORF">ACHAW5_006394</name>
</gene>
<dbReference type="SUPFAM" id="SSF53335">
    <property type="entry name" value="S-adenosyl-L-methionine-dependent methyltransferases"/>
    <property type="match status" value="1"/>
</dbReference>
<organism evidence="4 5">
    <name type="scientific">Stephanodiscus triporus</name>
    <dbReference type="NCBI Taxonomy" id="2934178"/>
    <lineage>
        <taxon>Eukaryota</taxon>
        <taxon>Sar</taxon>
        <taxon>Stramenopiles</taxon>
        <taxon>Ochrophyta</taxon>
        <taxon>Bacillariophyta</taxon>
        <taxon>Coscinodiscophyceae</taxon>
        <taxon>Thalassiosirophycidae</taxon>
        <taxon>Stephanodiscales</taxon>
        <taxon>Stephanodiscaceae</taxon>
        <taxon>Stephanodiscus</taxon>
    </lineage>
</organism>
<name>A0ABD3QTW7_9STRA</name>
<evidence type="ECO:0000313" key="4">
    <source>
        <dbReference type="EMBL" id="KAL3803632.1"/>
    </source>
</evidence>
<evidence type="ECO:0000313" key="5">
    <source>
        <dbReference type="Proteomes" id="UP001530315"/>
    </source>
</evidence>
<evidence type="ECO:0000256" key="1">
    <source>
        <dbReference type="ARBA" id="ARBA00022603"/>
    </source>
</evidence>
<keyword evidence="5" id="KW-1185">Reference proteome</keyword>
<dbReference type="Proteomes" id="UP001530315">
    <property type="component" value="Unassembled WGS sequence"/>
</dbReference>
<proteinExistence type="predicted"/>
<dbReference type="InterPro" id="IPR029063">
    <property type="entry name" value="SAM-dependent_MTases_sf"/>
</dbReference>
<keyword evidence="2" id="KW-0808">Transferase</keyword>
<evidence type="ECO:0000256" key="3">
    <source>
        <dbReference type="ARBA" id="ARBA00022691"/>
    </source>
</evidence>
<keyword evidence="1" id="KW-0489">Methyltransferase</keyword>
<keyword evidence="3" id="KW-0949">S-adenosyl-L-methionine</keyword>
<evidence type="ECO:0008006" key="6">
    <source>
        <dbReference type="Google" id="ProtNLM"/>
    </source>
</evidence>
<sequence length="376" mass="43181">MVHVEHDPVAVEVCKHNHRDDGIIHHYVEKFEAIYGVDDIDHNLVEALVKKYGPIDLVLSGAPCQSYSGLNASRDQTSYNAQYLQKVGKLIKKLDCIQGGRDRVLFLSENVVFKHHDEVDKCYSDTECEGLTPMRIDAKGFGPCKRNRFYWVNIPVGSSSHITEIASAVSLDDLLDEGYKAVARLVTKGEDETASMVVKANAFLASLSRIDDDRMMKYKPEEKKYHLETYSISERERMMGLPVGYVKDPVHKLFSELTTNAFINPETSEEGKTYRDYLHPDLWHYRKLCLFKFQPYSENPFFQLALSSPQEGKLQPSFYTEEQYCKHLVGNGWSIPVVEHVLAQLRDLFADDMLSPYNKYTYTHPWEPYKSLSTNI</sequence>
<dbReference type="PROSITE" id="PS00094">
    <property type="entry name" value="C5_MTASE_1"/>
    <property type="match status" value="1"/>
</dbReference>
<dbReference type="InterPro" id="IPR018117">
    <property type="entry name" value="C5_DNA_meth_AS"/>
</dbReference>
<accession>A0ABD3QTW7</accession>
<protein>
    <recommendedName>
        <fullName evidence="6">DNA (cytosine-5-)-methyltransferase</fullName>
    </recommendedName>
</protein>
<dbReference type="AlphaFoldDB" id="A0ABD3QTW7"/>
<comment type="caution">
    <text evidence="4">The sequence shown here is derived from an EMBL/GenBank/DDBJ whole genome shotgun (WGS) entry which is preliminary data.</text>
</comment>